<keyword evidence="2" id="KW-1185">Reference proteome</keyword>
<protein>
    <submittedName>
        <fullName evidence="1">Uncharacterized protein</fullName>
    </submittedName>
</protein>
<dbReference type="EMBL" id="JAQIZT010000016">
    <property type="protein sequence ID" value="KAJ6969340.1"/>
    <property type="molecule type" value="Genomic_DNA"/>
</dbReference>
<proteinExistence type="predicted"/>
<dbReference type="AlphaFoldDB" id="A0AAD6LLR7"/>
<name>A0AAD6LLR7_9ROSI</name>
<accession>A0AAD6LLR7</accession>
<evidence type="ECO:0000313" key="2">
    <source>
        <dbReference type="Proteomes" id="UP001164929"/>
    </source>
</evidence>
<sequence length="76" mass="8304">MTLSTAHDCVKSEAPVRPKLSMLCLEAKASGESYRRQLIGCPEELFSSATSSGNFRCPPQLGIVLSSHRRKACLHN</sequence>
<organism evidence="1 2">
    <name type="scientific">Populus alba x Populus x berolinensis</name>
    <dbReference type="NCBI Taxonomy" id="444605"/>
    <lineage>
        <taxon>Eukaryota</taxon>
        <taxon>Viridiplantae</taxon>
        <taxon>Streptophyta</taxon>
        <taxon>Embryophyta</taxon>
        <taxon>Tracheophyta</taxon>
        <taxon>Spermatophyta</taxon>
        <taxon>Magnoliopsida</taxon>
        <taxon>eudicotyledons</taxon>
        <taxon>Gunneridae</taxon>
        <taxon>Pentapetalae</taxon>
        <taxon>rosids</taxon>
        <taxon>fabids</taxon>
        <taxon>Malpighiales</taxon>
        <taxon>Salicaceae</taxon>
        <taxon>Saliceae</taxon>
        <taxon>Populus</taxon>
    </lineage>
</organism>
<comment type="caution">
    <text evidence="1">The sequence shown here is derived from an EMBL/GenBank/DDBJ whole genome shotgun (WGS) entry which is preliminary data.</text>
</comment>
<evidence type="ECO:0000313" key="1">
    <source>
        <dbReference type="EMBL" id="KAJ6969340.1"/>
    </source>
</evidence>
<dbReference type="Proteomes" id="UP001164929">
    <property type="component" value="Chromosome 16"/>
</dbReference>
<gene>
    <name evidence="1" type="ORF">NC653_037107</name>
</gene>
<reference evidence="1 2" key="1">
    <citation type="journal article" date="2023" name="Mol. Ecol. Resour.">
        <title>Chromosome-level genome assembly of a triploid poplar Populus alba 'Berolinensis'.</title>
        <authorList>
            <person name="Chen S."/>
            <person name="Yu Y."/>
            <person name="Wang X."/>
            <person name="Wang S."/>
            <person name="Zhang T."/>
            <person name="Zhou Y."/>
            <person name="He R."/>
            <person name="Meng N."/>
            <person name="Wang Y."/>
            <person name="Liu W."/>
            <person name="Liu Z."/>
            <person name="Liu J."/>
            <person name="Guo Q."/>
            <person name="Huang H."/>
            <person name="Sederoff R.R."/>
            <person name="Wang G."/>
            <person name="Qu G."/>
            <person name="Chen S."/>
        </authorList>
    </citation>
    <scope>NUCLEOTIDE SEQUENCE [LARGE SCALE GENOMIC DNA]</scope>
    <source>
        <strain evidence="1">SC-2020</strain>
    </source>
</reference>